<evidence type="ECO:0000313" key="2">
    <source>
        <dbReference type="EMBL" id="QNM12555.1"/>
    </source>
</evidence>
<gene>
    <name evidence="2" type="ORF">H9Q80_00935</name>
</gene>
<dbReference type="EMBL" id="CP060636">
    <property type="protein sequence ID" value="QNM12555.1"/>
    <property type="molecule type" value="Genomic_DNA"/>
</dbReference>
<dbReference type="RefSeq" id="WP_117516347.1">
    <property type="nucleotide sequence ID" value="NZ_CP060636.1"/>
</dbReference>
<dbReference type="KEGG" id="ehn:H9Q80_00935"/>
<keyword evidence="1" id="KW-1133">Transmembrane helix</keyword>
<keyword evidence="3" id="KW-1185">Reference proteome</keyword>
<keyword evidence="1" id="KW-0472">Membrane</keyword>
<dbReference type="AlphaFoldDB" id="A0A7G9GP23"/>
<dbReference type="Proteomes" id="UP000515856">
    <property type="component" value="Chromosome"/>
</dbReference>
<evidence type="ECO:0000256" key="1">
    <source>
        <dbReference type="SAM" id="Phobius"/>
    </source>
</evidence>
<feature type="transmembrane region" description="Helical" evidence="1">
    <location>
        <begin position="12"/>
        <end position="31"/>
    </location>
</feature>
<accession>A0A7G9GP23</accession>
<name>A0A7G9GP23_9FIRM</name>
<feature type="transmembrane region" description="Helical" evidence="1">
    <location>
        <begin position="43"/>
        <end position="63"/>
    </location>
</feature>
<protein>
    <submittedName>
        <fullName evidence="2">Uncharacterized protein</fullName>
    </submittedName>
</protein>
<organism evidence="2 3">
    <name type="scientific">[Eubacterium] hominis</name>
    <dbReference type="NCBI Taxonomy" id="2764325"/>
    <lineage>
        <taxon>Bacteria</taxon>
        <taxon>Bacillati</taxon>
        <taxon>Bacillota</taxon>
        <taxon>Erysipelotrichia</taxon>
        <taxon>Erysipelotrichales</taxon>
        <taxon>Erysipelotrichaceae</taxon>
        <taxon>Amedibacillus</taxon>
    </lineage>
</organism>
<feature type="transmembrane region" description="Helical" evidence="1">
    <location>
        <begin position="69"/>
        <end position="87"/>
    </location>
</feature>
<keyword evidence="1" id="KW-0812">Transmembrane</keyword>
<sequence length="95" mass="10895">MESIHLASTEIYSILSAILWLIIGVVIMRYGNRIRMEKGQSDGKAVSFWGLIMFVNAALVVYIPDIMLAWMIAIVLFLISLIILLIYQYKQKKCK</sequence>
<reference evidence="2 3" key="1">
    <citation type="submission" date="2020-08" db="EMBL/GenBank/DDBJ databases">
        <authorList>
            <person name="Liu C."/>
            <person name="Sun Q."/>
        </authorList>
    </citation>
    <scope>NUCLEOTIDE SEQUENCE [LARGE SCALE GENOMIC DNA]</scope>
    <source>
        <strain evidence="2 3">NSJ-61</strain>
    </source>
</reference>
<proteinExistence type="predicted"/>
<evidence type="ECO:0000313" key="3">
    <source>
        <dbReference type="Proteomes" id="UP000515856"/>
    </source>
</evidence>